<name>A0A8R1TWW5_ONCVO</name>
<dbReference type="InterPro" id="IPR043198">
    <property type="entry name" value="Cyclin/Ssn8"/>
</dbReference>
<feature type="region of interest" description="Disordered" evidence="3">
    <location>
        <begin position="511"/>
        <end position="667"/>
    </location>
</feature>
<evidence type="ECO:0000313" key="5">
    <source>
        <dbReference type="EnsemblMetazoa" id="OVOC6931.1"/>
    </source>
</evidence>
<dbReference type="PANTHER" id="PTHR10026">
    <property type="entry name" value="CYCLIN"/>
    <property type="match status" value="1"/>
</dbReference>
<dbReference type="EnsemblMetazoa" id="OVOC6931.1">
    <property type="protein sequence ID" value="OVOC6931.1"/>
    <property type="gene ID" value="WBGene00243740"/>
</dbReference>
<dbReference type="InterPro" id="IPR013763">
    <property type="entry name" value="Cyclin-like_dom"/>
</dbReference>
<evidence type="ECO:0000259" key="4">
    <source>
        <dbReference type="SMART" id="SM00385"/>
    </source>
</evidence>
<feature type="compositionally biased region" description="Basic and acidic residues" evidence="3">
    <location>
        <begin position="600"/>
        <end position="616"/>
    </location>
</feature>
<proteinExistence type="inferred from homology"/>
<dbReference type="InterPro" id="IPR036915">
    <property type="entry name" value="Cyclin-like_sf"/>
</dbReference>
<feature type="compositionally biased region" description="Basic and acidic residues" evidence="3">
    <location>
        <begin position="511"/>
        <end position="548"/>
    </location>
</feature>
<dbReference type="FunFam" id="1.10.472.10:FF:000031">
    <property type="entry name" value="cyclin-L1-1-like isoform X1"/>
    <property type="match status" value="1"/>
</dbReference>
<feature type="region of interest" description="Disordered" evidence="3">
    <location>
        <begin position="1"/>
        <end position="33"/>
    </location>
</feature>
<evidence type="ECO:0000313" key="6">
    <source>
        <dbReference type="Proteomes" id="UP000024404"/>
    </source>
</evidence>
<reference evidence="5" key="2">
    <citation type="submission" date="2022-06" db="UniProtKB">
        <authorList>
            <consortium name="EnsemblMetazoa"/>
        </authorList>
    </citation>
    <scope>IDENTIFICATION</scope>
</reference>
<evidence type="ECO:0000256" key="3">
    <source>
        <dbReference type="SAM" id="MobiDB-lite"/>
    </source>
</evidence>
<feature type="domain" description="Cyclin-like" evidence="4">
    <location>
        <begin position="109"/>
        <end position="234"/>
    </location>
</feature>
<dbReference type="CDD" id="cd20532">
    <property type="entry name" value="CYCLIN_CCNL_rpt1"/>
    <property type="match status" value="1"/>
</dbReference>
<dbReference type="CDD" id="cd20533">
    <property type="entry name" value="CYCLIN_CCNL_rpt2"/>
    <property type="match status" value="1"/>
</dbReference>
<evidence type="ECO:0000256" key="1">
    <source>
        <dbReference type="ARBA" id="ARBA00023127"/>
    </source>
</evidence>
<accession>A0A8R1TWW5</accession>
<dbReference type="Pfam" id="PF00134">
    <property type="entry name" value="Cyclin_N"/>
    <property type="match status" value="1"/>
</dbReference>
<feature type="compositionally biased region" description="Basic residues" evidence="3">
    <location>
        <begin position="617"/>
        <end position="627"/>
    </location>
</feature>
<feature type="domain" description="Cyclin-like" evidence="4">
    <location>
        <begin position="366"/>
        <end position="453"/>
    </location>
</feature>
<evidence type="ECO:0000256" key="2">
    <source>
        <dbReference type="RuleBase" id="RU000383"/>
    </source>
</evidence>
<dbReference type="SMART" id="SM00385">
    <property type="entry name" value="CYCLIN"/>
    <property type="match status" value="2"/>
</dbReference>
<keyword evidence="1 2" id="KW-0195">Cyclin</keyword>
<dbReference type="Gene3D" id="1.10.472.10">
    <property type="entry name" value="Cyclin-like"/>
    <property type="match status" value="2"/>
</dbReference>
<feature type="compositionally biased region" description="Polar residues" evidence="3">
    <location>
        <begin position="1"/>
        <end position="17"/>
    </location>
</feature>
<feature type="compositionally biased region" description="Basic and acidic residues" evidence="3">
    <location>
        <begin position="579"/>
        <end position="590"/>
    </location>
</feature>
<dbReference type="GO" id="GO:0006357">
    <property type="term" value="P:regulation of transcription by RNA polymerase II"/>
    <property type="evidence" value="ECO:0007669"/>
    <property type="project" value="InterPro"/>
</dbReference>
<dbReference type="Proteomes" id="UP000024404">
    <property type="component" value="Unassembled WGS sequence"/>
</dbReference>
<dbReference type="GO" id="GO:0016538">
    <property type="term" value="F:cyclin-dependent protein serine/threonine kinase regulator activity"/>
    <property type="evidence" value="ECO:0007669"/>
    <property type="project" value="InterPro"/>
</dbReference>
<dbReference type="InterPro" id="IPR006671">
    <property type="entry name" value="Cyclin_N"/>
</dbReference>
<organism evidence="5 6">
    <name type="scientific">Onchocerca volvulus</name>
    <dbReference type="NCBI Taxonomy" id="6282"/>
    <lineage>
        <taxon>Eukaryota</taxon>
        <taxon>Metazoa</taxon>
        <taxon>Ecdysozoa</taxon>
        <taxon>Nematoda</taxon>
        <taxon>Chromadorea</taxon>
        <taxon>Rhabditida</taxon>
        <taxon>Spirurina</taxon>
        <taxon>Spiruromorpha</taxon>
        <taxon>Filarioidea</taxon>
        <taxon>Onchocercidae</taxon>
        <taxon>Onchocerca</taxon>
    </lineage>
</organism>
<keyword evidence="6" id="KW-1185">Reference proteome</keyword>
<protein>
    <recommendedName>
        <fullName evidence="4">Cyclin-like domain-containing protein</fullName>
    </recommendedName>
</protein>
<dbReference type="AlphaFoldDB" id="A0A8R1TWW5"/>
<sequence length="667" mass="77580">MMTKNSFMTLAPKSSKNSGEHSQRKTNLNSATSDIKDVKEEQLMGDDISTKIKLSSFGQRRLFSSINISADKWLLTLDEHSVAKLDNPPSLPDGLDRKTELDLRYLGCEIIQSGAILLRIPQVAAATAQILYQRFYYQRSFVRHHFEYTVMACLLLASKIEEAPRRPRDVINVFHRLEHLHGKRNESKKIYANLKERTIGHAMDAIYTKDGTSEIIIYIFSQYILVMVIRLLSVYRKLQQSVNFLLREKGLLFCILLADVKNSDNVHLLMKKFLCILVGLRQQYWTGTAGFFSYVRSRHSYCDGVGIADDAYRRLNRTLVHKNIIVRYVPMLLDRSYVDLKNQVIKAERKLLNALGFVVHVNHPHKLIYAYLHALGATGNHELMQKAWSYMNDGLRTDIFLRYRPETIACACIHLAARTIAEPLPLPCEPFPWFEAFDASDRDVQTISVLLLQVYTRVRAPNWTRLNDTLNKLRIGLSNAFAKVQQAESMANKEVERAKAVLEKRRREIANKAAEMERQNGARSKTREGSGKEKEVQRDREKENDHYNAKQTSSSTSRSRSRSPVEPKKFRSSPICYHHRAESAERDRPSKRNHHHSRHQRDERRRAREERRAEKDRRHRTRSRDVRHKVVEKDRISNQREREKDVYLALGKRRRSSESPSPVKVRR</sequence>
<reference evidence="6" key="1">
    <citation type="submission" date="2013-10" db="EMBL/GenBank/DDBJ databases">
        <title>Genome sequencing of Onchocerca volvulus.</title>
        <authorList>
            <person name="Cotton J."/>
            <person name="Tsai J."/>
            <person name="Stanley E."/>
            <person name="Tracey A."/>
            <person name="Holroyd N."/>
            <person name="Lustigman S."/>
            <person name="Berriman M."/>
        </authorList>
    </citation>
    <scope>NUCLEOTIDE SEQUENCE</scope>
</reference>
<dbReference type="PIRSF" id="PIRSF036580">
    <property type="entry name" value="Cyclin_L"/>
    <property type="match status" value="1"/>
</dbReference>
<dbReference type="EMBL" id="CMVM020000181">
    <property type="status" value="NOT_ANNOTATED_CDS"/>
    <property type="molecule type" value="Genomic_DNA"/>
</dbReference>
<comment type="similarity">
    <text evidence="2">Belongs to the cyclin family.</text>
</comment>
<dbReference type="OMA" id="GHKHRDG"/>
<dbReference type="SUPFAM" id="SSF47954">
    <property type="entry name" value="Cyclin-like"/>
    <property type="match status" value="2"/>
</dbReference>
<feature type="compositionally biased region" description="Basic and acidic residues" evidence="3">
    <location>
        <begin position="628"/>
        <end position="646"/>
    </location>
</feature>